<dbReference type="Proteomes" id="UP000186922">
    <property type="component" value="Unassembled WGS sequence"/>
</dbReference>
<dbReference type="EMBL" id="BDGG01000001">
    <property type="protein sequence ID" value="GAU90605.1"/>
    <property type="molecule type" value="Genomic_DNA"/>
</dbReference>
<evidence type="ECO:0000313" key="1">
    <source>
        <dbReference type="EMBL" id="GAU90605.1"/>
    </source>
</evidence>
<protein>
    <submittedName>
        <fullName evidence="1">Uncharacterized protein</fullName>
    </submittedName>
</protein>
<sequence>MAFMEKPVREKDELTVASREVDHVDCSDSTGIENPPYFLNRLNHTFSTGSCQEGWADSFLPSHAAFRQLVFVEGTISLQCNCLDNPLMSFPTVRKLTYVRGRFEGKGEWSNVTRLDPSFLESITFTDCSCDFYRTQIPVHSQLEYWENTLETLQTSPATVTGSCGVVQFSIT</sequence>
<gene>
    <name evidence="1" type="primary">RvY_03000-1</name>
    <name evidence="1" type="synonym">RvY_03000.1</name>
    <name evidence="1" type="ORF">RvY_03000</name>
</gene>
<dbReference type="AlphaFoldDB" id="A0A1D1UQD2"/>
<reference evidence="1 2" key="1">
    <citation type="journal article" date="2016" name="Nat. Commun.">
        <title>Extremotolerant tardigrade genome and improved radiotolerance of human cultured cells by tardigrade-unique protein.</title>
        <authorList>
            <person name="Hashimoto T."/>
            <person name="Horikawa D.D."/>
            <person name="Saito Y."/>
            <person name="Kuwahara H."/>
            <person name="Kozuka-Hata H."/>
            <person name="Shin-I T."/>
            <person name="Minakuchi Y."/>
            <person name="Ohishi K."/>
            <person name="Motoyama A."/>
            <person name="Aizu T."/>
            <person name="Enomoto A."/>
            <person name="Kondo K."/>
            <person name="Tanaka S."/>
            <person name="Hara Y."/>
            <person name="Koshikawa S."/>
            <person name="Sagara H."/>
            <person name="Miura T."/>
            <person name="Yokobori S."/>
            <person name="Miyagawa K."/>
            <person name="Suzuki Y."/>
            <person name="Kubo T."/>
            <person name="Oyama M."/>
            <person name="Kohara Y."/>
            <person name="Fujiyama A."/>
            <person name="Arakawa K."/>
            <person name="Katayama T."/>
            <person name="Toyoda A."/>
            <person name="Kunieda T."/>
        </authorList>
    </citation>
    <scope>NUCLEOTIDE SEQUENCE [LARGE SCALE GENOMIC DNA]</scope>
    <source>
        <strain evidence="1 2">YOKOZUNA-1</strain>
    </source>
</reference>
<name>A0A1D1UQD2_RAMVA</name>
<evidence type="ECO:0000313" key="2">
    <source>
        <dbReference type="Proteomes" id="UP000186922"/>
    </source>
</evidence>
<comment type="caution">
    <text evidence="1">The sequence shown here is derived from an EMBL/GenBank/DDBJ whole genome shotgun (WGS) entry which is preliminary data.</text>
</comment>
<accession>A0A1D1UQD2</accession>
<proteinExistence type="predicted"/>
<keyword evidence="2" id="KW-1185">Reference proteome</keyword>
<organism evidence="1 2">
    <name type="scientific">Ramazzottius varieornatus</name>
    <name type="common">Water bear</name>
    <name type="synonym">Tardigrade</name>
    <dbReference type="NCBI Taxonomy" id="947166"/>
    <lineage>
        <taxon>Eukaryota</taxon>
        <taxon>Metazoa</taxon>
        <taxon>Ecdysozoa</taxon>
        <taxon>Tardigrada</taxon>
        <taxon>Eutardigrada</taxon>
        <taxon>Parachela</taxon>
        <taxon>Hypsibioidea</taxon>
        <taxon>Ramazzottiidae</taxon>
        <taxon>Ramazzottius</taxon>
    </lineage>
</organism>